<dbReference type="InterPro" id="IPR013656">
    <property type="entry name" value="PAS_4"/>
</dbReference>
<accession>A0ABW6YJT8</accession>
<dbReference type="SMART" id="SM00065">
    <property type="entry name" value="GAF"/>
    <property type="match status" value="1"/>
</dbReference>
<dbReference type="SMART" id="SM00331">
    <property type="entry name" value="PP2C_SIG"/>
    <property type="match status" value="1"/>
</dbReference>
<dbReference type="CDD" id="cd00130">
    <property type="entry name" value="PAS"/>
    <property type="match status" value="1"/>
</dbReference>
<dbReference type="InterPro" id="IPR035965">
    <property type="entry name" value="PAS-like_dom_sf"/>
</dbReference>
<dbReference type="SUPFAM" id="SSF55874">
    <property type="entry name" value="ATPase domain of HSP90 chaperone/DNA topoisomerase II/histidine kinase"/>
    <property type="match status" value="1"/>
</dbReference>
<keyword evidence="5" id="KW-1185">Reference proteome</keyword>
<comment type="caution">
    <text evidence="4">The sequence shown here is derived from an EMBL/GenBank/DDBJ whole genome shotgun (WGS) entry which is preliminary data.</text>
</comment>
<dbReference type="InterPro" id="IPR029016">
    <property type="entry name" value="GAF-like_dom_sf"/>
</dbReference>
<dbReference type="RefSeq" id="WP_391936695.1">
    <property type="nucleotide sequence ID" value="NZ_JBIBSM010000017.1"/>
</dbReference>
<dbReference type="InterPro" id="IPR003018">
    <property type="entry name" value="GAF"/>
</dbReference>
<dbReference type="Pfam" id="PF13426">
    <property type="entry name" value="PAS_9"/>
    <property type="match status" value="1"/>
</dbReference>
<dbReference type="InterPro" id="IPR036457">
    <property type="entry name" value="PPM-type-like_dom_sf"/>
</dbReference>
<feature type="compositionally biased region" description="Low complexity" evidence="2">
    <location>
        <begin position="393"/>
        <end position="410"/>
    </location>
</feature>
<dbReference type="Proteomes" id="UP001603013">
    <property type="component" value="Unassembled WGS sequence"/>
</dbReference>
<dbReference type="InterPro" id="IPR001932">
    <property type="entry name" value="PPM-type_phosphatase-like_dom"/>
</dbReference>
<evidence type="ECO:0000313" key="4">
    <source>
        <dbReference type="EMBL" id="MFF8279767.1"/>
    </source>
</evidence>
<evidence type="ECO:0000256" key="2">
    <source>
        <dbReference type="SAM" id="MobiDB-lite"/>
    </source>
</evidence>
<dbReference type="PANTHER" id="PTHR43156">
    <property type="entry name" value="STAGE II SPORULATION PROTEIN E-RELATED"/>
    <property type="match status" value="1"/>
</dbReference>
<dbReference type="InterPro" id="IPR003594">
    <property type="entry name" value="HATPase_dom"/>
</dbReference>
<dbReference type="PROSITE" id="PS50112">
    <property type="entry name" value="PAS"/>
    <property type="match status" value="1"/>
</dbReference>
<gene>
    <name evidence="4" type="ORF">ACF05T_27280</name>
</gene>
<dbReference type="SUPFAM" id="SSF55785">
    <property type="entry name" value="PYP-like sensor domain (PAS domain)"/>
    <property type="match status" value="2"/>
</dbReference>
<evidence type="ECO:0000256" key="1">
    <source>
        <dbReference type="ARBA" id="ARBA00022801"/>
    </source>
</evidence>
<dbReference type="CDD" id="cd16936">
    <property type="entry name" value="HATPase_RsbW-like"/>
    <property type="match status" value="1"/>
</dbReference>
<feature type="region of interest" description="Disordered" evidence="2">
    <location>
        <begin position="325"/>
        <end position="453"/>
    </location>
</feature>
<dbReference type="Pfam" id="PF13185">
    <property type="entry name" value="GAF_2"/>
    <property type="match status" value="1"/>
</dbReference>
<dbReference type="InterPro" id="IPR000014">
    <property type="entry name" value="PAS"/>
</dbReference>
<dbReference type="SMART" id="SM00091">
    <property type="entry name" value="PAS"/>
    <property type="match status" value="2"/>
</dbReference>
<dbReference type="Pfam" id="PF13581">
    <property type="entry name" value="HATPase_c_2"/>
    <property type="match status" value="1"/>
</dbReference>
<dbReference type="Pfam" id="PF08448">
    <property type="entry name" value="PAS_4"/>
    <property type="match status" value="1"/>
</dbReference>
<dbReference type="Gene3D" id="3.60.40.10">
    <property type="entry name" value="PPM-type phosphatase domain"/>
    <property type="match status" value="1"/>
</dbReference>
<dbReference type="Gene3D" id="3.30.450.40">
    <property type="match status" value="1"/>
</dbReference>
<protein>
    <submittedName>
        <fullName evidence="4">SpoIIE family protein phosphatase</fullName>
    </submittedName>
</protein>
<dbReference type="InterPro" id="IPR052016">
    <property type="entry name" value="Bact_Sigma-Reg"/>
</dbReference>
<dbReference type="PANTHER" id="PTHR43156:SF2">
    <property type="entry name" value="STAGE II SPORULATION PROTEIN E"/>
    <property type="match status" value="1"/>
</dbReference>
<evidence type="ECO:0000313" key="5">
    <source>
        <dbReference type="Proteomes" id="UP001603013"/>
    </source>
</evidence>
<dbReference type="Gene3D" id="3.30.565.10">
    <property type="entry name" value="Histidine kinase-like ATPase, C-terminal domain"/>
    <property type="match status" value="1"/>
</dbReference>
<keyword evidence="1" id="KW-0378">Hydrolase</keyword>
<name>A0ABW6YJT8_9ACTN</name>
<reference evidence="4 5" key="1">
    <citation type="submission" date="2024-10" db="EMBL/GenBank/DDBJ databases">
        <title>The Natural Products Discovery Center: Release of the First 8490 Sequenced Strains for Exploring Actinobacteria Biosynthetic Diversity.</title>
        <authorList>
            <person name="Kalkreuter E."/>
            <person name="Kautsar S.A."/>
            <person name="Yang D."/>
            <person name="Bader C.D."/>
            <person name="Teijaro C.N."/>
            <person name="Fluegel L."/>
            <person name="Davis C.M."/>
            <person name="Simpson J.R."/>
            <person name="Lauterbach L."/>
            <person name="Steele A.D."/>
            <person name="Gui C."/>
            <person name="Meng S."/>
            <person name="Li G."/>
            <person name="Viehrig K."/>
            <person name="Ye F."/>
            <person name="Su P."/>
            <person name="Kiefer A.F."/>
            <person name="Nichols A."/>
            <person name="Cepeda A.J."/>
            <person name="Yan W."/>
            <person name="Fan B."/>
            <person name="Jiang Y."/>
            <person name="Adhikari A."/>
            <person name="Zheng C.-J."/>
            <person name="Schuster L."/>
            <person name="Cowan T.M."/>
            <person name="Smanski M.J."/>
            <person name="Chevrette M.G."/>
            <person name="De Carvalho L.P.S."/>
            <person name="Shen B."/>
        </authorList>
    </citation>
    <scope>NUCLEOTIDE SEQUENCE [LARGE SCALE GENOMIC DNA]</scope>
    <source>
        <strain evidence="4 5">NPDC015755</strain>
    </source>
</reference>
<feature type="domain" description="PAS" evidence="3">
    <location>
        <begin position="21"/>
        <end position="78"/>
    </location>
</feature>
<proteinExistence type="predicted"/>
<dbReference type="Pfam" id="PF07228">
    <property type="entry name" value="SpoIIE"/>
    <property type="match status" value="1"/>
</dbReference>
<feature type="compositionally biased region" description="Basic and acidic residues" evidence="2">
    <location>
        <begin position="362"/>
        <end position="378"/>
    </location>
</feature>
<dbReference type="NCBIfam" id="TIGR00229">
    <property type="entry name" value="sensory_box"/>
    <property type="match status" value="1"/>
</dbReference>
<organism evidence="4 5">
    <name type="scientific">Streptomyces lateritius</name>
    <dbReference type="NCBI Taxonomy" id="67313"/>
    <lineage>
        <taxon>Bacteria</taxon>
        <taxon>Bacillati</taxon>
        <taxon>Actinomycetota</taxon>
        <taxon>Actinomycetes</taxon>
        <taxon>Kitasatosporales</taxon>
        <taxon>Streptomycetaceae</taxon>
        <taxon>Streptomyces</taxon>
    </lineage>
</organism>
<dbReference type="InterPro" id="IPR036890">
    <property type="entry name" value="HATPase_C_sf"/>
</dbReference>
<sequence length="893" mass="94395">MGRPEGTASTGRVAAFGVPDSAVLLFDGSGVVVGRPYAAERLLGRPSSELRGRHVTSLLMPDDAARVPGIARSCASRGGWSGVLFAHRRDGRGVAVDVTVLPLPAKTGGARWLALALAVGASPSRPWTMGPALLERMMTQSPVGMALVDTQLRCVWSNTALEHFGGGPVEQRRGRRLGEIQPGLDAELLESKMRQVLETGEPVMGYEHVGRTRADPHRDHAHAMSFIRLDDDDGRPLGVCYSVVDITDRHRARLRLDLMARASERIGRSLDVMGTAQDLAEVAVPGLADFVAVDLLDSVIRGAEPSPGPTAGATAARLVRAGRLSAGGEAPETALEPGETAAYRPGSPQIGCLAHGTSWRATRLDPATRDAATPERPETPASPETPEGPESPASPATPVFPATAAPTATPERVPESAPVPDAAPPPESGEASHEPTGASDPSAADPSGTRTEEAVPHTAIIVPILARGVTLGVATFFRSRRDEAFDEDDLRLAEELVARAAVCLDNARRYTRERAAALVLQRSLLPHGVPPQEAVEAASFYRPADELSGLGGDWFDVIPLSGARVALVVGEVLGHGIEAAATMGQLRTAVRTLADLDLSPEELLAHLDDLVIQVTQEGHEADPGGVSGPGAVGASCLYAVYDPVGLRCELASAGHLAPAVVTPDGTVDFPDLPPGPALGLGGLPFESVDLPLEEGSVLAFYTDGLIAAPGAGKEGLRRSLTERELPLDQLCRRIVDELAPSRPYTDDAALLMVRTRRLAASHVAAWDLPADPAVVARARLMAARQLGTWGLEELAFTTELVVSELVTNAIRHAAGPIRLRLILERTLICEVFDASSTSPHLRHARTTDEGGRGLFLISQFTRRWGTRYTAEGKVIWAEQPLDPDDTPARTSGD</sequence>
<dbReference type="SUPFAM" id="SSF55781">
    <property type="entry name" value="GAF domain-like"/>
    <property type="match status" value="1"/>
</dbReference>
<dbReference type="EMBL" id="JBIBSM010000017">
    <property type="protein sequence ID" value="MFF8279767.1"/>
    <property type="molecule type" value="Genomic_DNA"/>
</dbReference>
<evidence type="ECO:0000259" key="3">
    <source>
        <dbReference type="PROSITE" id="PS50112"/>
    </source>
</evidence>
<dbReference type="Gene3D" id="3.30.450.20">
    <property type="entry name" value="PAS domain"/>
    <property type="match status" value="2"/>
</dbReference>